<dbReference type="EMBL" id="JANJQO010000223">
    <property type="protein sequence ID" value="KAJ2980131.1"/>
    <property type="molecule type" value="Genomic_DNA"/>
</dbReference>
<gene>
    <name evidence="1" type="ORF">NQ176_g2825</name>
</gene>
<evidence type="ECO:0000313" key="1">
    <source>
        <dbReference type="EMBL" id="KAJ2980131.1"/>
    </source>
</evidence>
<sequence>MADTELRQRKGKANDDNKPPVDSAELLNQTKGDDDSKPGISKPKDSATLRKQAKDEDNAGSRLDILRVLTFLFLASCGLSYVISSGESFFWGMKHKPYYLKPEWWKAQFVCNYPASTLGMARNYVIQSLTSTLLTSILQGGPIYLTADELSDYNGYVQGRPLYLAVNGTIFDVSNGLNMYGVGGSYHFFAGRDASRAYVSGCFKEDLTPDMRGLEEMFLPLDDAEIDSQWTSAEMKELKARELQQAKERVHKTLKHWVDFFTNSPKYQKVGYLKRDEDWLERLPYPELCQSAKDKRKKRGPRQQD</sequence>
<organism evidence="1 2">
    <name type="scientific">Zarea fungicola</name>
    <dbReference type="NCBI Taxonomy" id="93591"/>
    <lineage>
        <taxon>Eukaryota</taxon>
        <taxon>Fungi</taxon>
        <taxon>Dikarya</taxon>
        <taxon>Ascomycota</taxon>
        <taxon>Pezizomycotina</taxon>
        <taxon>Sordariomycetes</taxon>
        <taxon>Hypocreomycetidae</taxon>
        <taxon>Hypocreales</taxon>
        <taxon>Cordycipitaceae</taxon>
        <taxon>Zarea</taxon>
    </lineage>
</organism>
<accession>A0ACC1NMP6</accession>
<keyword evidence="2" id="KW-1185">Reference proteome</keyword>
<protein>
    <submittedName>
        <fullName evidence="1">Uncharacterized protein</fullName>
    </submittedName>
</protein>
<evidence type="ECO:0000313" key="2">
    <source>
        <dbReference type="Proteomes" id="UP001143910"/>
    </source>
</evidence>
<name>A0ACC1NMP6_9HYPO</name>
<comment type="caution">
    <text evidence="1">The sequence shown here is derived from an EMBL/GenBank/DDBJ whole genome shotgun (WGS) entry which is preliminary data.</text>
</comment>
<dbReference type="Proteomes" id="UP001143910">
    <property type="component" value="Unassembled WGS sequence"/>
</dbReference>
<reference evidence="1" key="1">
    <citation type="submission" date="2022-08" db="EMBL/GenBank/DDBJ databases">
        <title>Genome Sequence of Lecanicillium fungicola.</title>
        <authorList>
            <person name="Buettner E."/>
        </authorList>
    </citation>
    <scope>NUCLEOTIDE SEQUENCE</scope>
    <source>
        <strain evidence="1">Babe33</strain>
    </source>
</reference>
<proteinExistence type="predicted"/>